<gene>
    <name evidence="2" type="ORF">SAMN05421773_11263</name>
</gene>
<feature type="region of interest" description="Disordered" evidence="1">
    <location>
        <begin position="1"/>
        <end position="27"/>
    </location>
</feature>
<keyword evidence="3" id="KW-1185">Reference proteome</keyword>
<reference evidence="2 3" key="1">
    <citation type="submission" date="2016-10" db="EMBL/GenBank/DDBJ databases">
        <authorList>
            <person name="de Groot N.N."/>
        </authorList>
    </citation>
    <scope>NUCLEOTIDE SEQUENCE [LARGE SCALE GENOMIC DNA]</scope>
    <source>
        <strain evidence="2 3">CGMCC 4.5739</strain>
    </source>
</reference>
<accession>A0A1I1QXD0</accession>
<dbReference type="Pfam" id="PF10009">
    <property type="entry name" value="DUF2252"/>
    <property type="match status" value="1"/>
</dbReference>
<dbReference type="InterPro" id="IPR018721">
    <property type="entry name" value="DUF2252"/>
</dbReference>
<dbReference type="PANTHER" id="PTHR39441:SF1">
    <property type="entry name" value="DUF2252 DOMAIN-CONTAINING PROTEIN"/>
    <property type="match status" value="1"/>
</dbReference>
<proteinExistence type="predicted"/>
<name>A0A1I1QXD0_9ACTN</name>
<evidence type="ECO:0000256" key="1">
    <source>
        <dbReference type="SAM" id="MobiDB-lite"/>
    </source>
</evidence>
<evidence type="ECO:0000313" key="3">
    <source>
        <dbReference type="Proteomes" id="UP000199207"/>
    </source>
</evidence>
<dbReference type="OrthoDB" id="1491115at2"/>
<dbReference type="Proteomes" id="UP000199207">
    <property type="component" value="Unassembled WGS sequence"/>
</dbReference>
<organism evidence="2 3">
    <name type="scientific">Streptomyces aidingensis</name>
    <dbReference type="NCBI Taxonomy" id="910347"/>
    <lineage>
        <taxon>Bacteria</taxon>
        <taxon>Bacillati</taxon>
        <taxon>Actinomycetota</taxon>
        <taxon>Actinomycetes</taxon>
        <taxon>Kitasatosporales</taxon>
        <taxon>Streptomycetaceae</taxon>
        <taxon>Streptomyces</taxon>
    </lineage>
</organism>
<dbReference type="STRING" id="910347.SAMN05421773_11263"/>
<sequence>MAAGAGRIPQVAGFAPWPPAEPPSEAGAMLRSTVPLASHAELRPHPGRVDPVDAVIASNEGRIADLIPIRVGRMAVSPFAFLRGSAGLMAHDLARAIPVTGITAQICGDAHAANFGLYADARGALVMDLNDFDETVRGPWEWDLKRLAASLVLAGREAGADEDTCRTAAHDAAGAYRRTVRLLAELPTAASWGAIADEELVSHADAHDLDGILKRVGKKAHRNTSARFAAKSTERRDDGGRRFVDSPPVLRRVPDAEAAAVAASLADYLSTLPDDRLPLLARYAIHDVAFRIVGTGSVGTRSYVVLLLDHRGKPLVLQVKEARPSVLGPHLAAAGLPRPEPEAEQAPEHQGRRVVLGQKRMQVVSDILLGWTTIGDHHYQVRQFRNRKGSVDATSLKPRRLDDYARMTGALMARAHSHTADPRAIAAYCGETGELDEAIAAFAVAYADRTEADHTRLTEAVRTGRLPSAPGD</sequence>
<protein>
    <submittedName>
        <fullName evidence="2">Uncharacterized conserved protein, DUF2252 family</fullName>
    </submittedName>
</protein>
<dbReference type="AlphaFoldDB" id="A0A1I1QXD0"/>
<dbReference type="RefSeq" id="WP_093840357.1">
    <property type="nucleotide sequence ID" value="NZ_FOLM01000012.1"/>
</dbReference>
<dbReference type="PANTHER" id="PTHR39441">
    <property type="entry name" value="DUF2252 DOMAIN-CONTAINING PROTEIN"/>
    <property type="match status" value="1"/>
</dbReference>
<dbReference type="EMBL" id="FOLM01000012">
    <property type="protein sequence ID" value="SFD26746.1"/>
    <property type="molecule type" value="Genomic_DNA"/>
</dbReference>
<evidence type="ECO:0000313" key="2">
    <source>
        <dbReference type="EMBL" id="SFD26746.1"/>
    </source>
</evidence>